<evidence type="ECO:0000313" key="3">
    <source>
        <dbReference type="Proteomes" id="UP001153069"/>
    </source>
</evidence>
<proteinExistence type="predicted"/>
<reference evidence="2" key="1">
    <citation type="submission" date="2020-06" db="EMBL/GenBank/DDBJ databases">
        <authorList>
            <consortium name="Plant Systems Biology data submission"/>
        </authorList>
    </citation>
    <scope>NUCLEOTIDE SEQUENCE</scope>
    <source>
        <strain evidence="2">D6</strain>
    </source>
</reference>
<evidence type="ECO:0000256" key="1">
    <source>
        <dbReference type="SAM" id="MobiDB-lite"/>
    </source>
</evidence>
<feature type="compositionally biased region" description="Basic residues" evidence="1">
    <location>
        <begin position="312"/>
        <end position="321"/>
    </location>
</feature>
<feature type="region of interest" description="Disordered" evidence="1">
    <location>
        <begin position="258"/>
        <end position="352"/>
    </location>
</feature>
<comment type="caution">
    <text evidence="2">The sequence shown here is derived from an EMBL/GenBank/DDBJ whole genome shotgun (WGS) entry which is preliminary data.</text>
</comment>
<sequence length="352" mass="39001">MITAFAVRQALSGRSKSATLQNPSKLIEELAIFFYDSPFPSKVPVEDVQCDKDDYDDACCSGGGSTVPGMAASSCDDTYSASSAEDEIALGMAFASLKPVSYEEPIQEPSCVYQVDNVISDPNCITGSPNKELMEETAHCDLEGRRSAVTFHQMTNVLEIPRYDDYPISIQRSLWMSIDEVAEIAERGKHEYMSEGCHPELALEEDVFILNQNDELIHPETWRRQQEAAAAAKVAADPVAPPMKEIVCKNPVKLGSEQPLRCTGMNESGTLHQGAPRSQHPQKEQQRKDSRGKATRATKISPPRNRSEGREKRRRRRKTTKSGRSSDNRRGLSQPGARMCPHAPSLTRFADI</sequence>
<gene>
    <name evidence="2" type="ORF">SEMRO_538_G162660.1</name>
</gene>
<dbReference type="Proteomes" id="UP001153069">
    <property type="component" value="Unassembled WGS sequence"/>
</dbReference>
<feature type="compositionally biased region" description="Basic and acidic residues" evidence="1">
    <location>
        <begin position="281"/>
        <end position="292"/>
    </location>
</feature>
<evidence type="ECO:0000313" key="2">
    <source>
        <dbReference type="EMBL" id="CAB9512484.1"/>
    </source>
</evidence>
<name>A0A9N8E1Z8_9STRA</name>
<keyword evidence="3" id="KW-1185">Reference proteome</keyword>
<dbReference type="EMBL" id="CAICTM010000537">
    <property type="protein sequence ID" value="CAB9512484.1"/>
    <property type="molecule type" value="Genomic_DNA"/>
</dbReference>
<accession>A0A9N8E1Z8</accession>
<organism evidence="2 3">
    <name type="scientific">Seminavis robusta</name>
    <dbReference type="NCBI Taxonomy" id="568900"/>
    <lineage>
        <taxon>Eukaryota</taxon>
        <taxon>Sar</taxon>
        <taxon>Stramenopiles</taxon>
        <taxon>Ochrophyta</taxon>
        <taxon>Bacillariophyta</taxon>
        <taxon>Bacillariophyceae</taxon>
        <taxon>Bacillariophycidae</taxon>
        <taxon>Naviculales</taxon>
        <taxon>Naviculaceae</taxon>
        <taxon>Seminavis</taxon>
    </lineage>
</organism>
<dbReference type="AlphaFoldDB" id="A0A9N8E1Z8"/>
<protein>
    <submittedName>
        <fullName evidence="2">Uncharacterized protein</fullName>
    </submittedName>
</protein>